<name>A0ABW1A8S2_9ACTN</name>
<reference evidence="2" key="1">
    <citation type="journal article" date="2019" name="Int. J. Syst. Evol. Microbiol.">
        <title>The Global Catalogue of Microorganisms (GCM) 10K type strain sequencing project: providing services to taxonomists for standard genome sequencing and annotation.</title>
        <authorList>
            <consortium name="The Broad Institute Genomics Platform"/>
            <consortium name="The Broad Institute Genome Sequencing Center for Infectious Disease"/>
            <person name="Wu L."/>
            <person name="Ma J."/>
        </authorList>
    </citation>
    <scope>NUCLEOTIDE SEQUENCE [LARGE SCALE GENOMIC DNA]</scope>
    <source>
        <strain evidence="2">KCTC 42087</strain>
    </source>
</reference>
<evidence type="ECO:0000313" key="2">
    <source>
        <dbReference type="Proteomes" id="UP001596074"/>
    </source>
</evidence>
<sequence length="64" mass="7408">MACIAQDPWSALNVLPAPIYRVLQKRYGLAFQDGRRPWRLRVVADAEVAEDAKNRLIKLAWRET</sequence>
<dbReference type="Proteomes" id="UP001596074">
    <property type="component" value="Unassembled WGS sequence"/>
</dbReference>
<dbReference type="RefSeq" id="WP_378286423.1">
    <property type="nucleotide sequence ID" value="NZ_JBHSON010000057.1"/>
</dbReference>
<keyword evidence="2" id="KW-1185">Reference proteome</keyword>
<proteinExistence type="predicted"/>
<organism evidence="1 2">
    <name type="scientific">Actinomadura rugatobispora</name>
    <dbReference type="NCBI Taxonomy" id="1994"/>
    <lineage>
        <taxon>Bacteria</taxon>
        <taxon>Bacillati</taxon>
        <taxon>Actinomycetota</taxon>
        <taxon>Actinomycetes</taxon>
        <taxon>Streptosporangiales</taxon>
        <taxon>Thermomonosporaceae</taxon>
        <taxon>Actinomadura</taxon>
    </lineage>
</organism>
<accession>A0ABW1A8S2</accession>
<gene>
    <name evidence="1" type="ORF">ACFPZN_34035</name>
</gene>
<comment type="caution">
    <text evidence="1">The sequence shown here is derived from an EMBL/GenBank/DDBJ whole genome shotgun (WGS) entry which is preliminary data.</text>
</comment>
<dbReference type="EMBL" id="JBHSON010000057">
    <property type="protein sequence ID" value="MFC5750669.1"/>
    <property type="molecule type" value="Genomic_DNA"/>
</dbReference>
<evidence type="ECO:0000313" key="1">
    <source>
        <dbReference type="EMBL" id="MFC5750669.1"/>
    </source>
</evidence>
<protein>
    <submittedName>
        <fullName evidence="1">Uncharacterized protein</fullName>
    </submittedName>
</protein>